<dbReference type="InterPro" id="IPR036709">
    <property type="entry name" value="Autotransporte_beta_dom_sf"/>
</dbReference>
<dbReference type="Proteomes" id="UP000373449">
    <property type="component" value="Unassembled WGS sequence"/>
</dbReference>
<gene>
    <name evidence="2" type="primary">tibA_2</name>
    <name evidence="2" type="ORF">NCTC12282_01397</name>
</gene>
<dbReference type="PANTHER" id="PTHR35037">
    <property type="entry name" value="C-TERMINAL REGION OF AIDA-LIKE PROTEIN"/>
    <property type="match status" value="1"/>
</dbReference>
<feature type="domain" description="Autotransporter" evidence="1">
    <location>
        <begin position="1"/>
        <end position="96"/>
    </location>
</feature>
<reference evidence="2 3" key="1">
    <citation type="submission" date="2019-03" db="EMBL/GenBank/DDBJ databases">
        <authorList>
            <consortium name="Pathogen Informatics"/>
        </authorList>
    </citation>
    <scope>NUCLEOTIDE SEQUENCE [LARGE SCALE GENOMIC DNA]</scope>
    <source>
        <strain evidence="2 3">NCTC12282</strain>
    </source>
</reference>
<evidence type="ECO:0000259" key="1">
    <source>
        <dbReference type="PROSITE" id="PS51208"/>
    </source>
</evidence>
<dbReference type="AlphaFoldDB" id="A0A484ZE26"/>
<name>A0A484ZE26_9GAMM</name>
<proteinExistence type="predicted"/>
<sequence>MMSYSRSDIDYSRGGSGNVDSYALGIYGTYLWDNGYYVDGVLKSNYFRLNNNVKTVQGTRATGKDNLYGFGASIEAGRHIKFEQYFIEPYTTIIRL</sequence>
<evidence type="ECO:0000313" key="2">
    <source>
        <dbReference type="EMBL" id="VFS46488.1"/>
    </source>
</evidence>
<dbReference type="PROSITE" id="PS51208">
    <property type="entry name" value="AUTOTRANSPORTER"/>
    <property type="match status" value="1"/>
</dbReference>
<dbReference type="SUPFAM" id="SSF103515">
    <property type="entry name" value="Autotransporter"/>
    <property type="match status" value="1"/>
</dbReference>
<evidence type="ECO:0000313" key="3">
    <source>
        <dbReference type="Proteomes" id="UP000373449"/>
    </source>
</evidence>
<dbReference type="Pfam" id="PF03797">
    <property type="entry name" value="Autotransporter"/>
    <property type="match status" value="1"/>
</dbReference>
<dbReference type="EMBL" id="CAADJA010000002">
    <property type="protein sequence ID" value="VFS46488.1"/>
    <property type="molecule type" value="Genomic_DNA"/>
</dbReference>
<dbReference type="InterPro" id="IPR006315">
    <property type="entry name" value="OM_autotransptr_brl_dom"/>
</dbReference>
<organism evidence="2 3">
    <name type="scientific">Budvicia aquatica</name>
    <dbReference type="NCBI Taxonomy" id="82979"/>
    <lineage>
        <taxon>Bacteria</taxon>
        <taxon>Pseudomonadati</taxon>
        <taxon>Pseudomonadota</taxon>
        <taxon>Gammaproteobacteria</taxon>
        <taxon>Enterobacterales</taxon>
        <taxon>Budviciaceae</taxon>
        <taxon>Budvicia</taxon>
    </lineage>
</organism>
<dbReference type="InterPro" id="IPR005546">
    <property type="entry name" value="Autotransporte_beta"/>
</dbReference>
<dbReference type="RefSeq" id="WP_134530982.1">
    <property type="nucleotide sequence ID" value="NZ_CAADJA010000002.1"/>
</dbReference>
<dbReference type="InterPro" id="IPR051551">
    <property type="entry name" value="Autotransporter_adhesion"/>
</dbReference>
<dbReference type="PANTHER" id="PTHR35037:SF7">
    <property type="entry name" value="AUTOTRANSPORTER"/>
    <property type="match status" value="1"/>
</dbReference>
<protein>
    <submittedName>
        <fullName evidence="2">Adhesin/invasin TibA autotransporter</fullName>
    </submittedName>
</protein>
<dbReference type="GO" id="GO:0019867">
    <property type="term" value="C:outer membrane"/>
    <property type="evidence" value="ECO:0007669"/>
    <property type="project" value="InterPro"/>
</dbReference>
<dbReference type="NCBIfam" id="TIGR01414">
    <property type="entry name" value="autotrans_barl"/>
    <property type="match status" value="1"/>
</dbReference>
<dbReference type="Gene3D" id="2.40.128.130">
    <property type="entry name" value="Autotransporter beta-domain"/>
    <property type="match status" value="1"/>
</dbReference>
<accession>A0A484ZE26</accession>